<evidence type="ECO:0000313" key="3">
    <source>
        <dbReference type="EMBL" id="NYZ64189.1"/>
    </source>
</evidence>
<dbReference type="SUPFAM" id="SSF52833">
    <property type="entry name" value="Thioredoxin-like"/>
    <property type="match status" value="1"/>
</dbReference>
<evidence type="ECO:0000259" key="2">
    <source>
        <dbReference type="PROSITE" id="PS50405"/>
    </source>
</evidence>
<name>A0A7Z0TX78_9GAMM</name>
<evidence type="ECO:0000259" key="1">
    <source>
        <dbReference type="PROSITE" id="PS50404"/>
    </source>
</evidence>
<dbReference type="AlphaFoldDB" id="A0A7Z0TX78"/>
<dbReference type="Proteomes" id="UP000589896">
    <property type="component" value="Unassembled WGS sequence"/>
</dbReference>
<protein>
    <submittedName>
        <fullName evidence="3">Glutathione S-transferase family protein</fullName>
    </submittedName>
</protein>
<dbReference type="InterPro" id="IPR004045">
    <property type="entry name" value="Glutathione_S-Trfase_N"/>
</dbReference>
<feature type="domain" description="GST C-terminal" evidence="2">
    <location>
        <begin position="84"/>
        <end position="209"/>
    </location>
</feature>
<dbReference type="SFLD" id="SFLDS00019">
    <property type="entry name" value="Glutathione_Transferase_(cytos"/>
    <property type="match status" value="1"/>
</dbReference>
<dbReference type="InterPro" id="IPR036249">
    <property type="entry name" value="Thioredoxin-like_sf"/>
</dbReference>
<organism evidence="3 4">
    <name type="scientific">Luteimonas deserti</name>
    <dbReference type="NCBI Taxonomy" id="2752306"/>
    <lineage>
        <taxon>Bacteria</taxon>
        <taxon>Pseudomonadati</taxon>
        <taxon>Pseudomonadota</taxon>
        <taxon>Gammaproteobacteria</taxon>
        <taxon>Lysobacterales</taxon>
        <taxon>Lysobacteraceae</taxon>
        <taxon>Luteimonas</taxon>
    </lineage>
</organism>
<dbReference type="SFLD" id="SFLDG01151">
    <property type="entry name" value="Main.2:_Nu-like"/>
    <property type="match status" value="1"/>
</dbReference>
<dbReference type="Gene3D" id="1.20.1050.10">
    <property type="match status" value="1"/>
</dbReference>
<dbReference type="SFLD" id="SFLDG00358">
    <property type="entry name" value="Main_(cytGST)"/>
    <property type="match status" value="1"/>
</dbReference>
<dbReference type="PROSITE" id="PS50404">
    <property type="entry name" value="GST_NTER"/>
    <property type="match status" value="1"/>
</dbReference>
<dbReference type="Pfam" id="PF00043">
    <property type="entry name" value="GST_C"/>
    <property type="match status" value="1"/>
</dbReference>
<dbReference type="CDD" id="cd03056">
    <property type="entry name" value="GST_N_4"/>
    <property type="match status" value="1"/>
</dbReference>
<comment type="caution">
    <text evidence="3">The sequence shown here is derived from an EMBL/GenBank/DDBJ whole genome shotgun (WGS) entry which is preliminary data.</text>
</comment>
<dbReference type="SUPFAM" id="SSF47616">
    <property type="entry name" value="GST C-terminal domain-like"/>
    <property type="match status" value="1"/>
</dbReference>
<accession>A0A7Z0TX78</accession>
<dbReference type="EMBL" id="JACCJZ010000020">
    <property type="protein sequence ID" value="NYZ64189.1"/>
    <property type="molecule type" value="Genomic_DNA"/>
</dbReference>
<evidence type="ECO:0000313" key="4">
    <source>
        <dbReference type="Proteomes" id="UP000589896"/>
    </source>
</evidence>
<proteinExistence type="predicted"/>
<dbReference type="InterPro" id="IPR010987">
    <property type="entry name" value="Glutathione-S-Trfase_C-like"/>
</dbReference>
<dbReference type="PANTHER" id="PTHR44051">
    <property type="entry name" value="GLUTATHIONE S-TRANSFERASE-RELATED"/>
    <property type="match status" value="1"/>
</dbReference>
<dbReference type="InterPro" id="IPR036282">
    <property type="entry name" value="Glutathione-S-Trfase_C_sf"/>
</dbReference>
<feature type="domain" description="GST N-terminal" evidence="1">
    <location>
        <begin position="1"/>
        <end position="82"/>
    </location>
</feature>
<dbReference type="Pfam" id="PF13409">
    <property type="entry name" value="GST_N_2"/>
    <property type="match status" value="1"/>
</dbReference>
<reference evidence="3 4" key="1">
    <citation type="submission" date="2020-07" db="EMBL/GenBank/DDBJ databases">
        <title>isolation of Luteimonas sp. SJ-16.</title>
        <authorList>
            <person name="Huang X.-X."/>
            <person name="Xu L."/>
            <person name="Sun J.-Q."/>
        </authorList>
    </citation>
    <scope>NUCLEOTIDE SEQUENCE [LARGE SCALE GENOMIC DNA]</scope>
    <source>
        <strain evidence="3 4">SJ-16</strain>
    </source>
</reference>
<dbReference type="PROSITE" id="PS50405">
    <property type="entry name" value="GST_CTER"/>
    <property type="match status" value="1"/>
</dbReference>
<dbReference type="InterPro" id="IPR040079">
    <property type="entry name" value="Glutathione_S-Trfase"/>
</dbReference>
<dbReference type="Gene3D" id="3.40.30.10">
    <property type="entry name" value="Glutaredoxin"/>
    <property type="match status" value="1"/>
</dbReference>
<keyword evidence="3" id="KW-0808">Transferase</keyword>
<keyword evidence="4" id="KW-1185">Reference proteome</keyword>
<gene>
    <name evidence="3" type="ORF">H0E82_15725</name>
</gene>
<dbReference type="PANTHER" id="PTHR44051:SF2">
    <property type="entry name" value="HYPOTHETICAL GLUTATHIONE S-TRANSFERASE LIKE PROTEIN"/>
    <property type="match status" value="1"/>
</dbReference>
<sequence length="218" mass="23960">MITVYGYRASGNCHKVRLLLDQLGRPHRWVDVDSPAGATRSPAFLALNPNGKVPVLQREDGAVLVESNAMLVWLAEGTAFLPDDAWARAQAFSWLFFEQYSHDPDVAVARFIRGWTALDDARRSTLPGLQARGHVALQLMDGHLRTSPWFTGARYGIADIALSAYTAVAEEGGYDLTPYPALRDWLARVEATPAYHAMPAPPAEVVARFAHACRSSDD</sequence>
<dbReference type="InterPro" id="IPR004046">
    <property type="entry name" value="GST_C"/>
</dbReference>
<dbReference type="GO" id="GO:0016740">
    <property type="term" value="F:transferase activity"/>
    <property type="evidence" value="ECO:0007669"/>
    <property type="project" value="UniProtKB-KW"/>
</dbReference>